<keyword evidence="1" id="KW-0812">Transmembrane</keyword>
<gene>
    <name evidence="2" type="ORF">SDC9_183003</name>
</gene>
<accession>A0A645H939</accession>
<sequence length="47" mass="4625">MIAGAAFAHNFGLASSGAGATLGGKVAVVLGFALLTLIALVVIRKQK</sequence>
<organism evidence="2">
    <name type="scientific">bioreactor metagenome</name>
    <dbReference type="NCBI Taxonomy" id="1076179"/>
    <lineage>
        <taxon>unclassified sequences</taxon>
        <taxon>metagenomes</taxon>
        <taxon>ecological metagenomes</taxon>
    </lineage>
</organism>
<dbReference type="EMBL" id="VSSQ01089138">
    <property type="protein sequence ID" value="MPN35505.1"/>
    <property type="molecule type" value="Genomic_DNA"/>
</dbReference>
<reference evidence="2" key="1">
    <citation type="submission" date="2019-08" db="EMBL/GenBank/DDBJ databases">
        <authorList>
            <person name="Kucharzyk K."/>
            <person name="Murdoch R.W."/>
            <person name="Higgins S."/>
            <person name="Loffler F."/>
        </authorList>
    </citation>
    <scope>NUCLEOTIDE SEQUENCE</scope>
</reference>
<proteinExistence type="predicted"/>
<keyword evidence="1" id="KW-0472">Membrane</keyword>
<protein>
    <submittedName>
        <fullName evidence="2">Uncharacterized protein</fullName>
    </submittedName>
</protein>
<name>A0A645H939_9ZZZZ</name>
<evidence type="ECO:0000313" key="2">
    <source>
        <dbReference type="EMBL" id="MPN35505.1"/>
    </source>
</evidence>
<comment type="caution">
    <text evidence="2">The sequence shown here is derived from an EMBL/GenBank/DDBJ whole genome shotgun (WGS) entry which is preliminary data.</text>
</comment>
<feature type="transmembrane region" description="Helical" evidence="1">
    <location>
        <begin position="22"/>
        <end position="43"/>
    </location>
</feature>
<keyword evidence="1" id="KW-1133">Transmembrane helix</keyword>
<evidence type="ECO:0000256" key="1">
    <source>
        <dbReference type="SAM" id="Phobius"/>
    </source>
</evidence>
<dbReference type="AlphaFoldDB" id="A0A645H939"/>